<protein>
    <submittedName>
        <fullName evidence="14">Response regulator transcription factor</fullName>
    </submittedName>
    <submittedName>
        <fullName evidence="13">Transcriptional regulatory protein WalR</fullName>
    </submittedName>
</protein>
<dbReference type="GO" id="GO:0032993">
    <property type="term" value="C:protein-DNA complex"/>
    <property type="evidence" value="ECO:0007669"/>
    <property type="project" value="TreeGrafter"/>
</dbReference>
<dbReference type="EMBL" id="MKZQ01000044">
    <property type="protein sequence ID" value="PJN69488.1"/>
    <property type="molecule type" value="Genomic_DNA"/>
</dbReference>
<evidence type="ECO:0000256" key="1">
    <source>
        <dbReference type="ARBA" id="ARBA00004496"/>
    </source>
</evidence>
<evidence type="ECO:0000313" key="13">
    <source>
        <dbReference type="EMBL" id="PJN69488.1"/>
    </source>
</evidence>
<gene>
    <name evidence="13" type="primary">walR_2</name>
    <name evidence="13" type="ORF">BACWE_36450</name>
    <name evidence="14" type="ORF">I6G81_16435</name>
    <name evidence="11" type="ORF">III_02231</name>
    <name evidence="12" type="ORF">S3E15_04506</name>
</gene>
<dbReference type="InterPro" id="IPR039420">
    <property type="entry name" value="WalR-like"/>
</dbReference>
<evidence type="ECO:0000259" key="10">
    <source>
        <dbReference type="PROSITE" id="PS51755"/>
    </source>
</evidence>
<proteinExistence type="predicted"/>
<dbReference type="FunFam" id="3.40.50.2300:FF:000001">
    <property type="entry name" value="DNA-binding response regulator PhoB"/>
    <property type="match status" value="1"/>
</dbReference>
<evidence type="ECO:0000256" key="7">
    <source>
        <dbReference type="PROSITE-ProRule" id="PRU00169"/>
    </source>
</evidence>
<evidence type="ECO:0000313" key="11">
    <source>
        <dbReference type="EMBL" id="EJR41804.1"/>
    </source>
</evidence>
<dbReference type="KEGG" id="bmyo:BG05_2744"/>
<evidence type="ECO:0000256" key="6">
    <source>
        <dbReference type="ARBA" id="ARBA00023163"/>
    </source>
</evidence>
<feature type="DNA-binding region" description="OmpR/PhoB-type" evidence="8">
    <location>
        <begin position="127"/>
        <end position="225"/>
    </location>
</feature>
<dbReference type="FunFam" id="1.10.10.10:FF:000018">
    <property type="entry name" value="DNA-binding response regulator ResD"/>
    <property type="match status" value="1"/>
</dbReference>
<dbReference type="EMBL" id="AHEV01000012">
    <property type="protein sequence ID" value="EJR41804.1"/>
    <property type="molecule type" value="Genomic_DNA"/>
</dbReference>
<evidence type="ECO:0000259" key="9">
    <source>
        <dbReference type="PROSITE" id="PS50110"/>
    </source>
</evidence>
<reference evidence="12 16" key="3">
    <citation type="submission" date="2016-12" db="EMBL/GenBank/DDBJ databases">
        <title>Genome Sequences of Twelve Sporeforming Bacillus Species Isolated from Foods.</title>
        <authorList>
            <person name="De Jong A."/>
            <person name="Holsappel S."/>
            <person name="Kuipers O.P."/>
        </authorList>
    </citation>
    <scope>NUCLEOTIDE SEQUENCE [LARGE SCALE GENOMIC DNA]</scope>
    <source>
        <strain evidence="12 16">S3E15</strain>
    </source>
</reference>
<dbReference type="GO" id="GO:0005829">
    <property type="term" value="C:cytosol"/>
    <property type="evidence" value="ECO:0007669"/>
    <property type="project" value="TreeGrafter"/>
</dbReference>
<dbReference type="GO" id="GO:0000156">
    <property type="term" value="F:phosphorelay response regulator activity"/>
    <property type="evidence" value="ECO:0007669"/>
    <property type="project" value="TreeGrafter"/>
</dbReference>
<evidence type="ECO:0000313" key="12">
    <source>
        <dbReference type="EMBL" id="OSX93347.1"/>
    </source>
</evidence>
<evidence type="ECO:0000313" key="16">
    <source>
        <dbReference type="Proteomes" id="UP000194131"/>
    </source>
</evidence>
<keyword evidence="3" id="KW-0902">Two-component regulatory system</keyword>
<evidence type="ECO:0000313" key="14">
    <source>
        <dbReference type="EMBL" id="QQA14007.1"/>
    </source>
</evidence>
<dbReference type="Proteomes" id="UP000236165">
    <property type="component" value="Unassembled WGS sequence"/>
</dbReference>
<dbReference type="CDD" id="cd17574">
    <property type="entry name" value="REC_OmpR"/>
    <property type="match status" value="1"/>
</dbReference>
<dbReference type="PROSITE" id="PS51755">
    <property type="entry name" value="OMPR_PHOB"/>
    <property type="match status" value="1"/>
</dbReference>
<dbReference type="SMART" id="SM00448">
    <property type="entry name" value="REC"/>
    <property type="match status" value="1"/>
</dbReference>
<keyword evidence="2 7" id="KW-0597">Phosphoprotein</keyword>
<dbReference type="PANTHER" id="PTHR48111:SF2">
    <property type="entry name" value="RESPONSE REGULATOR SAER"/>
    <property type="match status" value="1"/>
</dbReference>
<evidence type="ECO:0000256" key="3">
    <source>
        <dbReference type="ARBA" id="ARBA00023012"/>
    </source>
</evidence>
<keyword evidence="4" id="KW-0805">Transcription regulation</keyword>
<keyword evidence="18" id="KW-1185">Reference proteome</keyword>
<feature type="modified residue" description="4-aspartylphosphate" evidence="7">
    <location>
        <position position="52"/>
    </location>
</feature>
<evidence type="ECO:0000256" key="5">
    <source>
        <dbReference type="ARBA" id="ARBA00023125"/>
    </source>
</evidence>
<dbReference type="InterPro" id="IPR001789">
    <property type="entry name" value="Sig_transdc_resp-reg_receiver"/>
</dbReference>
<dbReference type="SMART" id="SM00862">
    <property type="entry name" value="Trans_reg_C"/>
    <property type="match status" value="1"/>
</dbReference>
<accession>J8FEG2</accession>
<reference evidence="14 18" key="4">
    <citation type="submission" date="2020-12" db="EMBL/GenBank/DDBJ databases">
        <title>FDA dAtabase for Regulatory Grade micrObial Sequences (FDA-ARGOS): Supporting development and validation of Infectious Disease Dx tests.</title>
        <authorList>
            <person name="Nelson B."/>
            <person name="Plummer A."/>
            <person name="Tallon L."/>
            <person name="Sadzewicz L."/>
            <person name="Zhao X."/>
            <person name="Boylan J."/>
            <person name="Ott S."/>
            <person name="Bowen H."/>
            <person name="Vavikolanu K."/>
            <person name="Mehta A."/>
            <person name="Aluvathingal J."/>
            <person name="Nadendla S."/>
            <person name="Myers T."/>
            <person name="Yan Y."/>
            <person name="Sichtig H."/>
        </authorList>
    </citation>
    <scope>NUCLEOTIDE SEQUENCE [LARGE SCALE GENOMIC DNA]</scope>
    <source>
        <strain evidence="14 18">FDAARGOS_924</strain>
    </source>
</reference>
<name>A0A0B5S3B9_BACMY</name>
<dbReference type="GO" id="GO:0006355">
    <property type="term" value="P:regulation of DNA-templated transcription"/>
    <property type="evidence" value="ECO:0007669"/>
    <property type="project" value="InterPro"/>
</dbReference>
<dbReference type="CDD" id="cd00383">
    <property type="entry name" value="trans_reg_C"/>
    <property type="match status" value="1"/>
</dbReference>
<reference evidence="13 17" key="2">
    <citation type="submission" date="2016-10" db="EMBL/GenBank/DDBJ databases">
        <title>Genome Sequence of Bacillus weihenstephanensis GM6LP.</title>
        <authorList>
            <person name="Poehlein A."/>
            <person name="Wemheuer F."/>
            <person name="Hollensteiner J."/>
            <person name="Wemheuer B."/>
        </authorList>
    </citation>
    <scope>NUCLEOTIDE SEQUENCE [LARGE SCALE GENOMIC DNA]</scope>
    <source>
        <strain evidence="13 17">GM6LP</strain>
    </source>
</reference>
<dbReference type="PROSITE" id="PS50110">
    <property type="entry name" value="RESPONSE_REGULATORY"/>
    <property type="match status" value="1"/>
</dbReference>
<evidence type="ECO:0000313" key="17">
    <source>
        <dbReference type="Proteomes" id="UP000236165"/>
    </source>
</evidence>
<evidence type="ECO:0000313" key="15">
    <source>
        <dbReference type="Proteomes" id="UP000006976"/>
    </source>
</evidence>
<evidence type="ECO:0000256" key="2">
    <source>
        <dbReference type="ARBA" id="ARBA00022553"/>
    </source>
</evidence>
<evidence type="ECO:0000313" key="18">
    <source>
        <dbReference type="Proteomes" id="UP000596196"/>
    </source>
</evidence>
<dbReference type="GO" id="GO:0000976">
    <property type="term" value="F:transcription cis-regulatory region binding"/>
    <property type="evidence" value="ECO:0007669"/>
    <property type="project" value="TreeGrafter"/>
</dbReference>
<dbReference type="InterPro" id="IPR011006">
    <property type="entry name" value="CheY-like_superfamily"/>
</dbReference>
<evidence type="ECO:0000256" key="8">
    <source>
        <dbReference type="PROSITE-ProRule" id="PRU01091"/>
    </source>
</evidence>
<organism evidence="12 16">
    <name type="scientific">Bacillus mycoides</name>
    <dbReference type="NCBI Taxonomy" id="1405"/>
    <lineage>
        <taxon>Bacteria</taxon>
        <taxon>Bacillati</taxon>
        <taxon>Bacillota</taxon>
        <taxon>Bacilli</taxon>
        <taxon>Bacillales</taxon>
        <taxon>Bacillaceae</taxon>
        <taxon>Bacillus</taxon>
        <taxon>Bacillus cereus group</taxon>
    </lineage>
</organism>
<dbReference type="SUPFAM" id="SSF52172">
    <property type="entry name" value="CheY-like"/>
    <property type="match status" value="1"/>
</dbReference>
<dbReference type="Gene3D" id="3.40.50.2300">
    <property type="match status" value="1"/>
</dbReference>
<dbReference type="PANTHER" id="PTHR48111">
    <property type="entry name" value="REGULATOR OF RPOS"/>
    <property type="match status" value="1"/>
</dbReference>
<dbReference type="RefSeq" id="WP_001014563.1">
    <property type="nucleotide sequence ID" value="NZ_CAKJWQ010000012.1"/>
</dbReference>
<feature type="domain" description="Response regulatory" evidence="9">
    <location>
        <begin position="4"/>
        <end position="116"/>
    </location>
</feature>
<dbReference type="AlphaFoldDB" id="A0A0B5S3B9"/>
<dbReference type="EMBL" id="MRWU01000005">
    <property type="protein sequence ID" value="OSX93347.1"/>
    <property type="molecule type" value="Genomic_DNA"/>
</dbReference>
<dbReference type="Pfam" id="PF00486">
    <property type="entry name" value="Trans_reg_C"/>
    <property type="match status" value="1"/>
</dbReference>
<dbReference type="Proteomes" id="UP000596196">
    <property type="component" value="Chromosome"/>
</dbReference>
<dbReference type="InterPro" id="IPR036388">
    <property type="entry name" value="WH-like_DNA-bd_sf"/>
</dbReference>
<keyword evidence="6" id="KW-0804">Transcription</keyword>
<dbReference type="InterPro" id="IPR001867">
    <property type="entry name" value="OmpR/PhoB-type_DNA-bd"/>
</dbReference>
<dbReference type="EMBL" id="CP065877">
    <property type="protein sequence ID" value="QQA14007.1"/>
    <property type="molecule type" value="Genomic_DNA"/>
</dbReference>
<dbReference type="Proteomes" id="UP000006976">
    <property type="component" value="Unassembled WGS sequence"/>
</dbReference>
<dbReference type="Pfam" id="PF00072">
    <property type="entry name" value="Response_reg"/>
    <property type="match status" value="1"/>
</dbReference>
<accession>A0A0B5S3B9</accession>
<dbReference type="GeneID" id="92884315"/>
<keyword evidence="5 8" id="KW-0238">DNA-binding</keyword>
<dbReference type="Proteomes" id="UP000194131">
    <property type="component" value="Unassembled WGS sequence"/>
</dbReference>
<accession>A0A084ISJ3</accession>
<comment type="subcellular location">
    <subcellularLocation>
        <location evidence="1">Cytoplasm</location>
    </subcellularLocation>
</comment>
<evidence type="ECO:0000256" key="4">
    <source>
        <dbReference type="ARBA" id="ARBA00023015"/>
    </source>
</evidence>
<feature type="domain" description="OmpR/PhoB-type" evidence="10">
    <location>
        <begin position="127"/>
        <end position="225"/>
    </location>
</feature>
<sequence>MNGTILVVDDESEIVDVLSDIFSDRDYKVLKAYNGEQALDHLKTQVDLVILDIMMPKMDGFEFCKVVREQIKCPILFLSAKHSEIDKVKGFTLGGDDYITKPFQVKELIARVEAHLRREKRERVNLQNQRFLGNLTINYSQHDVFIDGVKIDVTSKEFKILELLTVNLGQIFSKEQIYEKIWGLDAVGDLNTIIVHINNLRAKLSLGMSTYHIKTVWGVGYKLEKC</sequence>
<reference evidence="11 15" key="1">
    <citation type="submission" date="2012-04" db="EMBL/GenBank/DDBJ databases">
        <title>The Genome Sequence of Bacillus cereus VD078.</title>
        <authorList>
            <consortium name="The Broad Institute Genome Sequencing Platform"/>
            <consortium name="The Broad Institute Genome Sequencing Center for Infectious Disease"/>
            <person name="Feldgarden M."/>
            <person name="Van der Auwera G.A."/>
            <person name="Mahillon J."/>
            <person name="Duprez V."/>
            <person name="Timmery S."/>
            <person name="Mattelet C."/>
            <person name="Dierick K."/>
            <person name="Sun M."/>
            <person name="Yu Z."/>
            <person name="Zhu L."/>
            <person name="Hu X."/>
            <person name="Shank E.B."/>
            <person name="Swiecicka I."/>
            <person name="Hansen B.M."/>
            <person name="Andrup L."/>
            <person name="Young S.K."/>
            <person name="Zeng Q."/>
            <person name="Gargeya S."/>
            <person name="Fitzgerald M."/>
            <person name="Haas B."/>
            <person name="Abouelleil A."/>
            <person name="Alvarado L."/>
            <person name="Arachchi H.M."/>
            <person name="Berlin A."/>
            <person name="Chapman S.B."/>
            <person name="Goldberg J."/>
            <person name="Griggs A."/>
            <person name="Gujja S."/>
            <person name="Hansen M."/>
            <person name="Howarth C."/>
            <person name="Imamovic A."/>
            <person name="Larimer J."/>
            <person name="McCowen C."/>
            <person name="Montmayeur A."/>
            <person name="Murphy C."/>
            <person name="Neiman D."/>
            <person name="Pearson M."/>
            <person name="Priest M."/>
            <person name="Roberts A."/>
            <person name="Saif S."/>
            <person name="Shea T."/>
            <person name="Sisk P."/>
            <person name="Sykes S."/>
            <person name="Wortman J."/>
            <person name="Nusbaum C."/>
            <person name="Birren B."/>
        </authorList>
    </citation>
    <scope>NUCLEOTIDE SEQUENCE [LARGE SCALE GENOMIC DNA]</scope>
    <source>
        <strain evidence="11 15">VD078</strain>
    </source>
</reference>
<dbReference type="Gene3D" id="6.10.250.690">
    <property type="match status" value="1"/>
</dbReference>
<dbReference type="Gene3D" id="1.10.10.10">
    <property type="entry name" value="Winged helix-like DNA-binding domain superfamily/Winged helix DNA-binding domain"/>
    <property type="match status" value="1"/>
</dbReference>